<evidence type="ECO:0000313" key="8">
    <source>
        <dbReference type="WBParaSite" id="TCONS_00011313.p1"/>
    </source>
</evidence>
<keyword evidence="4" id="KW-0206">Cytoskeleton</keyword>
<reference evidence="8" key="1">
    <citation type="submission" date="2024-02" db="UniProtKB">
        <authorList>
            <consortium name="WormBaseParasite"/>
        </authorList>
    </citation>
    <scope>IDENTIFICATION</scope>
</reference>
<dbReference type="GO" id="GO:0020037">
    <property type="term" value="F:heme binding"/>
    <property type="evidence" value="ECO:0007669"/>
    <property type="project" value="InterPro"/>
</dbReference>
<evidence type="ECO:0000256" key="4">
    <source>
        <dbReference type="ARBA" id="ARBA00023212"/>
    </source>
</evidence>
<accession>A0AAF5DGK6</accession>
<evidence type="ECO:0000256" key="3">
    <source>
        <dbReference type="ARBA" id="ARBA00022794"/>
    </source>
</evidence>
<feature type="region of interest" description="Disordered" evidence="6">
    <location>
        <begin position="317"/>
        <end position="349"/>
    </location>
</feature>
<evidence type="ECO:0000256" key="1">
    <source>
        <dbReference type="ARBA" id="ARBA00004120"/>
    </source>
</evidence>
<dbReference type="GO" id="GO:0036038">
    <property type="term" value="C:MKS complex"/>
    <property type="evidence" value="ECO:0007669"/>
    <property type="project" value="TreeGrafter"/>
</dbReference>
<dbReference type="WBParaSite" id="TCONS_00011313.p1">
    <property type="protein sequence ID" value="TCONS_00011313.p1"/>
    <property type="gene ID" value="XLOC_005602"/>
</dbReference>
<dbReference type="Pfam" id="PF07162">
    <property type="entry name" value="B9-C2"/>
    <property type="match status" value="1"/>
</dbReference>
<dbReference type="InterPro" id="IPR012292">
    <property type="entry name" value="Globin/Proto"/>
</dbReference>
<feature type="compositionally biased region" description="Polar residues" evidence="6">
    <location>
        <begin position="334"/>
        <end position="349"/>
    </location>
</feature>
<keyword evidence="5" id="KW-0966">Cell projection</keyword>
<dbReference type="PANTHER" id="PTHR12968:SF4">
    <property type="entry name" value="TECTONIC-LIKE COMPLEX MEMBER MKS1"/>
    <property type="match status" value="1"/>
</dbReference>
<organism evidence="7 8">
    <name type="scientific">Strongyloides stercoralis</name>
    <name type="common">Threadworm</name>
    <dbReference type="NCBI Taxonomy" id="6248"/>
    <lineage>
        <taxon>Eukaryota</taxon>
        <taxon>Metazoa</taxon>
        <taxon>Ecdysozoa</taxon>
        <taxon>Nematoda</taxon>
        <taxon>Chromadorea</taxon>
        <taxon>Rhabditida</taxon>
        <taxon>Tylenchina</taxon>
        <taxon>Panagrolaimomorpha</taxon>
        <taxon>Strongyloidoidea</taxon>
        <taxon>Strongyloididae</taxon>
        <taxon>Strongyloides</taxon>
    </lineage>
</organism>
<evidence type="ECO:0000256" key="2">
    <source>
        <dbReference type="ARBA" id="ARBA00022490"/>
    </source>
</evidence>
<keyword evidence="3" id="KW-0970">Cilium biogenesis/degradation</keyword>
<protein>
    <submittedName>
        <fullName evidence="8">Uncharacterized protein</fullName>
    </submittedName>
</protein>
<dbReference type="GO" id="GO:0019825">
    <property type="term" value="F:oxygen binding"/>
    <property type="evidence" value="ECO:0007669"/>
    <property type="project" value="InterPro"/>
</dbReference>
<dbReference type="GO" id="GO:0060271">
    <property type="term" value="P:cilium assembly"/>
    <property type="evidence" value="ECO:0007669"/>
    <property type="project" value="TreeGrafter"/>
</dbReference>
<keyword evidence="7" id="KW-1185">Reference proteome</keyword>
<dbReference type="Gene3D" id="1.10.490.10">
    <property type="entry name" value="Globins"/>
    <property type="match status" value="1"/>
</dbReference>
<dbReference type="AlphaFoldDB" id="A0AAF5DGK6"/>
<feature type="region of interest" description="Disordered" evidence="6">
    <location>
        <begin position="37"/>
        <end position="60"/>
    </location>
</feature>
<feature type="compositionally biased region" description="Polar residues" evidence="6">
    <location>
        <begin position="42"/>
        <end position="60"/>
    </location>
</feature>
<feature type="region of interest" description="Disordered" evidence="6">
    <location>
        <begin position="181"/>
        <end position="212"/>
    </location>
</feature>
<dbReference type="InterPro" id="IPR010796">
    <property type="entry name" value="C2_B9-type_dom"/>
</dbReference>
<evidence type="ECO:0000313" key="7">
    <source>
        <dbReference type="Proteomes" id="UP000035681"/>
    </source>
</evidence>
<feature type="compositionally biased region" description="Low complexity" evidence="6">
    <location>
        <begin position="317"/>
        <end position="333"/>
    </location>
</feature>
<dbReference type="Proteomes" id="UP000035681">
    <property type="component" value="Unplaced"/>
</dbReference>
<evidence type="ECO:0000256" key="5">
    <source>
        <dbReference type="ARBA" id="ARBA00023273"/>
    </source>
</evidence>
<proteinExistence type="predicted"/>
<name>A0AAF5DGK6_STRER</name>
<evidence type="ECO:0000256" key="6">
    <source>
        <dbReference type="SAM" id="MobiDB-lite"/>
    </source>
</evidence>
<comment type="subcellular location">
    <subcellularLocation>
        <location evidence="1">Cytoplasm</location>
        <location evidence="1">Cytoskeleton</location>
        <location evidence="1">Cilium basal body</location>
    </subcellularLocation>
</comment>
<dbReference type="PANTHER" id="PTHR12968">
    <property type="entry name" value="B9 DOMAIN-CONTAINING"/>
    <property type="match status" value="1"/>
</dbReference>
<keyword evidence="2" id="KW-0963">Cytoplasm</keyword>
<sequence>IEMNYNIHRNDSLYNINPNHLHPLLYTTNYPLSGKSPVLKNQGRSLSARECQSQKSFDSPSLNSYNISKSFEYADNDDINYYTNDSNEFNRNKKMSRSFCKYSFEEFKSPYQLYSRDALPVSHLNSAGNVSPRILPNSYGKFPSNYNIKRPSELGLFQYDNMKKSTSKGVDKQNYFWNQNSLHPTPSSKIMRSTSCKTTPNRIRSMSPMNINNKNNYESQNSSSNDINIIDFLYNVRSNEDDKILNDNKNQKSSSNVFLKKATRSVSKKLAQLKMGQKESRIQKSTNDLSCGFSNSFDNSYIEANKTLEQTKKHINNCSRTNSTNSDDSYTTDVKPTNKTGSSGSLNIFTKNKTRKNDRRVQNGIRSSSATSKIATNKRNASPPKLIVLKKLTPISASSQEIIKYCMENARGDIASRIISRMAHKREDFATFITNLSGDQLNEFTKALRDYMNQVLKHVHSAEKIREISMQFGILQVSRREWGFKADFFACMANSITTECVFLDGAAHQPTEAIEAWAELVELMFTNIREGYYQQIRYLRRRSQCFSGYFSRSQDVPVSYENMVDDLSTNNYQNYNNDIGQKKFLNDNNKDGNYKHPWAMQRQMSESGCYGERPTNLRTRYNYKKDKDSPIEPVIVTIEKLDTLFSGIYQINNDSKFITSDIVSSRTQTSISSGYEEQSPNINLNIDNEQGTNQIIEKTSFFWGELLENNFKNEKNFIDNNDKSLNETNGDYNDDVIRRSRIFSIVLNNETSLSTVSTFEENNKPEKPILTRNTKIKPINVITKKVKIIDIPNDKQKLEGRHINQTKEEMIIKVYLGGNDKYGNNYDESQEFTIGKLLLINKRMLIINNVVLNEGLKIQSKNGFYKIYLEIIDTVILSKLSHDNESFNYFLYDVDDKISNEIDKEFLANICYHITIQKTELFPYDGVYVEYVIELPNNMSLVEKDDSILTGRTQISMNNFNGESYFSFPIQLNCFLKLTESFSSFPIIYFRICSEDEYNSFHINGYTSLCLPFKSGHQTHILPSWCPIEKDSEYSQLYSLFLGESIDIKDITKQSIKNETSSSAIGIQTESRGNLYLFVSTIIQSKHLILNDEISSLKYSAINKGYTTNLSLYMRIKKVLMDFEKARNNLLLLQNKKQAKEKIQYIVLFSVFRNSKKVSKQDRKNISKIDLI</sequence>